<dbReference type="GO" id="GO:0016020">
    <property type="term" value="C:membrane"/>
    <property type="evidence" value="ECO:0007669"/>
    <property type="project" value="UniProtKB-SubCell"/>
</dbReference>
<dbReference type="OrthoDB" id="5367645at2759"/>
<feature type="compositionally biased region" description="Low complexity" evidence="5">
    <location>
        <begin position="240"/>
        <end position="257"/>
    </location>
</feature>
<dbReference type="Proteomes" id="UP000182658">
    <property type="component" value="Unassembled WGS sequence"/>
</dbReference>
<evidence type="ECO:0000256" key="4">
    <source>
        <dbReference type="ARBA" id="ARBA00023136"/>
    </source>
</evidence>
<dbReference type="InterPro" id="IPR051694">
    <property type="entry name" value="Immunoregulatory_rcpt-like"/>
</dbReference>
<organism evidence="7 8">
    <name type="scientific">Coniochaeta ligniaria NRRL 30616</name>
    <dbReference type="NCBI Taxonomy" id="1408157"/>
    <lineage>
        <taxon>Eukaryota</taxon>
        <taxon>Fungi</taxon>
        <taxon>Dikarya</taxon>
        <taxon>Ascomycota</taxon>
        <taxon>Pezizomycotina</taxon>
        <taxon>Sordariomycetes</taxon>
        <taxon>Sordariomycetidae</taxon>
        <taxon>Coniochaetales</taxon>
        <taxon>Coniochaetaceae</taxon>
        <taxon>Coniochaeta</taxon>
    </lineage>
</organism>
<dbReference type="STRING" id="1408157.A0A1J7JYW0"/>
<feature type="region of interest" description="Disordered" evidence="5">
    <location>
        <begin position="285"/>
        <end position="327"/>
    </location>
</feature>
<name>A0A1J7JYW0_9PEZI</name>
<feature type="region of interest" description="Disordered" evidence="5">
    <location>
        <begin position="105"/>
        <end position="140"/>
    </location>
</feature>
<feature type="compositionally biased region" description="Polar residues" evidence="5">
    <location>
        <begin position="204"/>
        <end position="213"/>
    </location>
</feature>
<accession>A0A1J7JYW0</accession>
<dbReference type="GO" id="GO:0071944">
    <property type="term" value="C:cell periphery"/>
    <property type="evidence" value="ECO:0007669"/>
    <property type="project" value="UniProtKB-ARBA"/>
</dbReference>
<sequence>LATANCGVEFLYPQPGLTFYYLDTINVTYTSNFSNPTLIAWCGSGSPAQKFETSAPNLNASVLVLINFSSSDPCWFNLRPDTPACGDNSPQFALLPVQRSQSDSKTTLGLQSATSTASIPSKTGASNHPHDPPDASEGELSTGAKVGIAIAVVGASLVVIGMAAWFFFRRRKRLQEAVLAGHIIEHDSRRKKGHEKTPLAGGSAHSNGSTEPLQVQPVYDGFPGSSGYDDVRSQESSAYPHSPQSPTSSSGGFFPPTKNTSSERHFLSDREELDAARLHSAPLASGVVSYGPNPVTPSVTPRPSTRFHDNPSSSGSGDRHDEHYAPSTHSISPQLLVQYPVKPAPPLVVSYGPNRITPTPAIATATITPDESVMKRPPDLPEFPVMAFPSHPFPSHEPHSPHDTARDTDDDIARYDLTDEPASAVAPLPPYASTADFYAMEKGAIRKLQEPAAQAELPPTKDGYYHFGDHGTEYELQGAAPQNEQQRPHQPYRNQALGPGQRGREVDEQKFLLSDVEMAQLKRQKARVRAA</sequence>
<feature type="region of interest" description="Disordered" evidence="5">
    <location>
        <begin position="450"/>
        <end position="509"/>
    </location>
</feature>
<keyword evidence="3 6" id="KW-1133">Transmembrane helix</keyword>
<feature type="region of interest" description="Disordered" evidence="5">
    <location>
        <begin position="188"/>
        <end position="266"/>
    </location>
</feature>
<proteinExistence type="predicted"/>
<evidence type="ECO:0000256" key="5">
    <source>
        <dbReference type="SAM" id="MobiDB-lite"/>
    </source>
</evidence>
<comment type="subcellular location">
    <subcellularLocation>
        <location evidence="1">Membrane</location>
        <topology evidence="1">Single-pass membrane protein</topology>
    </subcellularLocation>
</comment>
<evidence type="ECO:0000256" key="2">
    <source>
        <dbReference type="ARBA" id="ARBA00022692"/>
    </source>
</evidence>
<evidence type="ECO:0000313" key="7">
    <source>
        <dbReference type="EMBL" id="OIW33018.1"/>
    </source>
</evidence>
<feature type="compositionally biased region" description="Basic and acidic residues" evidence="5">
    <location>
        <begin position="463"/>
        <end position="473"/>
    </location>
</feature>
<keyword evidence="8" id="KW-1185">Reference proteome</keyword>
<protein>
    <submittedName>
        <fullName evidence="7">Uncharacterized protein</fullName>
    </submittedName>
</protein>
<dbReference type="AlphaFoldDB" id="A0A1J7JYW0"/>
<feature type="compositionally biased region" description="Polar residues" evidence="5">
    <location>
        <begin position="105"/>
        <end position="126"/>
    </location>
</feature>
<evidence type="ECO:0000256" key="1">
    <source>
        <dbReference type="ARBA" id="ARBA00004167"/>
    </source>
</evidence>
<dbReference type="NCBIfam" id="TIGR01167">
    <property type="entry name" value="LPXTG_anchor"/>
    <property type="match status" value="1"/>
</dbReference>
<keyword evidence="2 6" id="KW-0812">Transmembrane</keyword>
<feature type="non-terminal residue" evidence="7">
    <location>
        <position position="531"/>
    </location>
</feature>
<evidence type="ECO:0000256" key="3">
    <source>
        <dbReference type="ARBA" id="ARBA00022989"/>
    </source>
</evidence>
<evidence type="ECO:0000256" key="6">
    <source>
        <dbReference type="SAM" id="Phobius"/>
    </source>
</evidence>
<evidence type="ECO:0000313" key="8">
    <source>
        <dbReference type="Proteomes" id="UP000182658"/>
    </source>
</evidence>
<gene>
    <name evidence="7" type="ORF">CONLIGDRAFT_556141</name>
</gene>
<feature type="region of interest" description="Disordered" evidence="5">
    <location>
        <begin position="387"/>
        <end position="408"/>
    </location>
</feature>
<keyword evidence="4 6" id="KW-0472">Membrane</keyword>
<feature type="compositionally biased region" description="Basic and acidic residues" evidence="5">
    <location>
        <begin position="394"/>
        <end position="408"/>
    </location>
</feature>
<reference evidence="7 8" key="1">
    <citation type="submission" date="2016-10" db="EMBL/GenBank/DDBJ databases">
        <title>Draft genome sequence of Coniochaeta ligniaria NRRL30616, a lignocellulolytic fungus for bioabatement of inhibitors in plant biomass hydrolysates.</title>
        <authorList>
            <consortium name="DOE Joint Genome Institute"/>
            <person name="Jimenez D.J."/>
            <person name="Hector R.E."/>
            <person name="Riley R."/>
            <person name="Sun H."/>
            <person name="Grigoriev I.V."/>
            <person name="Van Elsas J.D."/>
            <person name="Nichols N.N."/>
        </authorList>
    </citation>
    <scope>NUCLEOTIDE SEQUENCE [LARGE SCALE GENOMIC DNA]</scope>
    <source>
        <strain evidence="7 8">NRRL 30616</strain>
    </source>
</reference>
<feature type="non-terminal residue" evidence="7">
    <location>
        <position position="1"/>
    </location>
</feature>
<dbReference type="PANTHER" id="PTHR15549">
    <property type="entry name" value="PAIRED IMMUNOGLOBULIN-LIKE TYPE 2 RECEPTOR"/>
    <property type="match status" value="1"/>
</dbReference>
<feature type="transmembrane region" description="Helical" evidence="6">
    <location>
        <begin position="146"/>
        <end position="168"/>
    </location>
</feature>
<dbReference type="EMBL" id="KV875094">
    <property type="protein sequence ID" value="OIW33018.1"/>
    <property type="molecule type" value="Genomic_DNA"/>
</dbReference>
<dbReference type="InParanoid" id="A0A1J7JYW0"/>